<evidence type="ECO:0000256" key="3">
    <source>
        <dbReference type="ARBA" id="ARBA00022475"/>
    </source>
</evidence>
<reference evidence="10" key="1">
    <citation type="submission" date="2016-10" db="EMBL/GenBank/DDBJ databases">
        <authorList>
            <person name="Beylefeld A."/>
            <person name="Abolnik C."/>
        </authorList>
    </citation>
    <scope>NUCLEOTIDE SEQUENCE [LARGE SCALE GENOMIC DNA]</scope>
    <source>
        <strain evidence="10">B359_6</strain>
    </source>
</reference>
<dbReference type="InterPro" id="IPR035906">
    <property type="entry name" value="MetI-like_sf"/>
</dbReference>
<dbReference type="KEGG" id="mpul:BLA55_02940"/>
<dbReference type="Proteomes" id="UP000184322">
    <property type="component" value="Chromosome"/>
</dbReference>
<gene>
    <name evidence="9" type="ORF">BLA55_02940</name>
</gene>
<dbReference type="Gene3D" id="1.10.3720.10">
    <property type="entry name" value="MetI-like"/>
    <property type="match status" value="1"/>
</dbReference>
<feature type="transmembrane region" description="Helical" evidence="7">
    <location>
        <begin position="126"/>
        <end position="147"/>
    </location>
</feature>
<dbReference type="PANTHER" id="PTHR30465">
    <property type="entry name" value="INNER MEMBRANE ABC TRANSPORTER"/>
    <property type="match status" value="1"/>
</dbReference>
<protein>
    <recommendedName>
        <fullName evidence="8">ABC transmembrane type-1 domain-containing protein</fullName>
    </recommendedName>
</protein>
<keyword evidence="6 7" id="KW-0472">Membrane</keyword>
<evidence type="ECO:0000313" key="10">
    <source>
        <dbReference type="Proteomes" id="UP000184322"/>
    </source>
</evidence>
<evidence type="ECO:0000259" key="8">
    <source>
        <dbReference type="PROSITE" id="PS50928"/>
    </source>
</evidence>
<dbReference type="SUPFAM" id="SSF161098">
    <property type="entry name" value="MetI-like"/>
    <property type="match status" value="1"/>
</dbReference>
<proteinExistence type="inferred from homology"/>
<name>A0A1L4FSL7_9BACT</name>
<organism evidence="9 10">
    <name type="scientific">Mycoplasmopsis pullorum</name>
    <dbReference type="NCBI Taxonomy" id="48003"/>
    <lineage>
        <taxon>Bacteria</taxon>
        <taxon>Bacillati</taxon>
        <taxon>Mycoplasmatota</taxon>
        <taxon>Mycoplasmoidales</taxon>
        <taxon>Metamycoplasmataceae</taxon>
        <taxon>Mycoplasmopsis</taxon>
    </lineage>
</organism>
<feature type="transmembrane region" description="Helical" evidence="7">
    <location>
        <begin position="93"/>
        <end position="114"/>
    </location>
</feature>
<dbReference type="STRING" id="48003.BLA55_02940"/>
<feature type="transmembrane region" description="Helical" evidence="7">
    <location>
        <begin position="182"/>
        <end position="201"/>
    </location>
</feature>
<feature type="transmembrane region" description="Helical" evidence="7">
    <location>
        <begin position="282"/>
        <end position="308"/>
    </location>
</feature>
<dbReference type="InterPro" id="IPR000515">
    <property type="entry name" value="MetI-like"/>
</dbReference>
<evidence type="ECO:0000256" key="5">
    <source>
        <dbReference type="ARBA" id="ARBA00022989"/>
    </source>
</evidence>
<evidence type="ECO:0000256" key="1">
    <source>
        <dbReference type="ARBA" id="ARBA00004651"/>
    </source>
</evidence>
<dbReference type="CDD" id="cd06261">
    <property type="entry name" value="TM_PBP2"/>
    <property type="match status" value="1"/>
</dbReference>
<sequence length="318" mass="37119">MLIFIFLLNYFLTYFFPLPKKIEDLIKLNTGLINAQEYYDKYMLHYIPIHRALIYTLRTLTFNFGQISTVGDFDVTSVSESWIWNYWITRNLVGYKINLVSFIFAMILGIWLGYLAAKKRTQGTDYIINSFAILFLSVPAFILIPLINIFRSWIGGTINIDYSNPLWFLFNVDFNNDQMISYLIPIIIMTLINFAGIMQISRSAFIKVLTSEYYKFALLNGLPKIKIFIFYALKNSLSEIINIFPFLFTGIFVNNVFLETFFNVSGTWKNLYHLITWKENNAIIALTYLLSLTYGVSYIFVLIVKYIISPYKGVNNES</sequence>
<feature type="transmembrane region" description="Helical" evidence="7">
    <location>
        <begin position="240"/>
        <end position="262"/>
    </location>
</feature>
<dbReference type="AlphaFoldDB" id="A0A1L4FSL7"/>
<evidence type="ECO:0000256" key="4">
    <source>
        <dbReference type="ARBA" id="ARBA00022692"/>
    </source>
</evidence>
<keyword evidence="2 7" id="KW-0813">Transport</keyword>
<evidence type="ECO:0000256" key="2">
    <source>
        <dbReference type="ARBA" id="ARBA00022448"/>
    </source>
</evidence>
<keyword evidence="4 7" id="KW-0812">Transmembrane</keyword>
<dbReference type="Pfam" id="PF00528">
    <property type="entry name" value="BPD_transp_1"/>
    <property type="match status" value="1"/>
</dbReference>
<accession>A0A1L4FSL7</accession>
<keyword evidence="10" id="KW-1185">Reference proteome</keyword>
<dbReference type="PROSITE" id="PS50928">
    <property type="entry name" value="ABC_TM1"/>
    <property type="match status" value="1"/>
</dbReference>
<evidence type="ECO:0000256" key="6">
    <source>
        <dbReference type="ARBA" id="ARBA00023136"/>
    </source>
</evidence>
<keyword evidence="3" id="KW-1003">Cell membrane</keyword>
<dbReference type="GO" id="GO:0055085">
    <property type="term" value="P:transmembrane transport"/>
    <property type="evidence" value="ECO:0007669"/>
    <property type="project" value="InterPro"/>
</dbReference>
<dbReference type="GO" id="GO:0005886">
    <property type="term" value="C:plasma membrane"/>
    <property type="evidence" value="ECO:0007669"/>
    <property type="project" value="UniProtKB-SubCell"/>
</dbReference>
<feature type="domain" description="ABC transmembrane type-1" evidence="8">
    <location>
        <begin position="91"/>
        <end position="309"/>
    </location>
</feature>
<evidence type="ECO:0000256" key="7">
    <source>
        <dbReference type="RuleBase" id="RU363032"/>
    </source>
</evidence>
<evidence type="ECO:0000313" key="9">
    <source>
        <dbReference type="EMBL" id="APJ38598.1"/>
    </source>
</evidence>
<comment type="subcellular location">
    <subcellularLocation>
        <location evidence="1 7">Cell membrane</location>
        <topology evidence="1 7">Multi-pass membrane protein</topology>
    </subcellularLocation>
</comment>
<dbReference type="PANTHER" id="PTHR30465:SF0">
    <property type="entry name" value="OLIGOPEPTIDE TRANSPORT SYSTEM PERMEASE PROTEIN APPB"/>
    <property type="match status" value="1"/>
</dbReference>
<keyword evidence="5 7" id="KW-1133">Transmembrane helix</keyword>
<comment type="similarity">
    <text evidence="7">Belongs to the binding-protein-dependent transport system permease family.</text>
</comment>
<dbReference type="EMBL" id="CP017813">
    <property type="protein sequence ID" value="APJ38598.1"/>
    <property type="molecule type" value="Genomic_DNA"/>
</dbReference>